<dbReference type="InterPro" id="IPR045863">
    <property type="entry name" value="CorA_TM1_TM2"/>
</dbReference>
<comment type="subcellular location">
    <subcellularLocation>
        <location evidence="1">Membrane</location>
        <topology evidence="1">Multi-pass membrane protein</topology>
    </subcellularLocation>
</comment>
<dbReference type="GO" id="GO:0046873">
    <property type="term" value="F:metal ion transmembrane transporter activity"/>
    <property type="evidence" value="ECO:0007669"/>
    <property type="project" value="InterPro"/>
</dbReference>
<dbReference type="EMBL" id="WWBZ02000022">
    <property type="protein sequence ID" value="KAF4308648.1"/>
    <property type="molecule type" value="Genomic_DNA"/>
</dbReference>
<dbReference type="Pfam" id="PF01544">
    <property type="entry name" value="CorA"/>
    <property type="match status" value="1"/>
</dbReference>
<feature type="transmembrane region" description="Helical" evidence="5">
    <location>
        <begin position="333"/>
        <end position="352"/>
    </location>
</feature>
<evidence type="ECO:0000256" key="4">
    <source>
        <dbReference type="ARBA" id="ARBA00023136"/>
    </source>
</evidence>
<name>A0A8H4IY62_9PEZI</name>
<dbReference type="SUPFAM" id="SSF144083">
    <property type="entry name" value="Magnesium transport protein CorA, transmembrane region"/>
    <property type="match status" value="1"/>
</dbReference>
<evidence type="ECO:0000256" key="3">
    <source>
        <dbReference type="ARBA" id="ARBA00022989"/>
    </source>
</evidence>
<sequence length="408" mass="45724">MSNVSTTPEQSYARLALDTKRGFFPSKFSHPWTDVPKGIENGSVAIIDFHKAASASIAKPSGADELRTFLEKSSASNRLIVLEDLDQRYGPLLLVDPVLENAVHSSYANNPSDDPAHNLALQHSDLSDGRIPLPARFSVSKLPKDPQQWQNPPPRPLSISLFDNLVHIYTTHPHNTTSDTMTATIVIRNLLLSTWQGVIKAKEMDYYYLWEKTSFSKAHYASPGSWYSAWERNWQSEYFNALTYHMMTVMNRMRDVDDTFRMLGLASAAASPSSPGQGPPTFSPRELRDWQALRAHATALHERFSHTLATYEQRASVEESLLANKQARNVGRLSALATVLVPFSVIAGIFSMSGEFAAGEDLFWVFWLLAPTVSGMLMVWLFFEKIVRILRGTWVSDGAVLPLHEKVK</sequence>
<dbReference type="AlphaFoldDB" id="A0A8H4IY62"/>
<evidence type="ECO:0000256" key="1">
    <source>
        <dbReference type="ARBA" id="ARBA00004141"/>
    </source>
</evidence>
<protein>
    <submittedName>
        <fullName evidence="6">Uncharacterized protein</fullName>
    </submittedName>
</protein>
<dbReference type="Gene3D" id="1.20.58.340">
    <property type="entry name" value="Magnesium transport protein CorA, transmembrane region"/>
    <property type="match status" value="1"/>
</dbReference>
<evidence type="ECO:0000313" key="7">
    <source>
        <dbReference type="Proteomes" id="UP000572817"/>
    </source>
</evidence>
<keyword evidence="3 5" id="KW-1133">Transmembrane helix</keyword>
<keyword evidence="7" id="KW-1185">Reference proteome</keyword>
<comment type="caution">
    <text evidence="6">The sequence shown here is derived from an EMBL/GenBank/DDBJ whole genome shotgun (WGS) entry which is preliminary data.</text>
</comment>
<evidence type="ECO:0000256" key="5">
    <source>
        <dbReference type="SAM" id="Phobius"/>
    </source>
</evidence>
<feature type="transmembrane region" description="Helical" evidence="5">
    <location>
        <begin position="364"/>
        <end position="383"/>
    </location>
</feature>
<dbReference type="Proteomes" id="UP000572817">
    <property type="component" value="Unassembled WGS sequence"/>
</dbReference>
<reference evidence="6" key="1">
    <citation type="submission" date="2020-04" db="EMBL/GenBank/DDBJ databases">
        <title>Genome Assembly and Annotation of Botryosphaeria dothidea sdau 11-99, a Latent Pathogen of Apple Fruit Ring Rot in China.</title>
        <authorList>
            <person name="Yu C."/>
            <person name="Diao Y."/>
            <person name="Lu Q."/>
            <person name="Zhao J."/>
            <person name="Cui S."/>
            <person name="Peng C."/>
            <person name="He B."/>
            <person name="Liu H."/>
        </authorList>
    </citation>
    <scope>NUCLEOTIDE SEQUENCE [LARGE SCALE GENOMIC DNA]</scope>
    <source>
        <strain evidence="6">Sdau11-99</strain>
    </source>
</reference>
<keyword evidence="4 5" id="KW-0472">Membrane</keyword>
<accession>A0A8H4IY62</accession>
<organism evidence="6 7">
    <name type="scientific">Botryosphaeria dothidea</name>
    <dbReference type="NCBI Taxonomy" id="55169"/>
    <lineage>
        <taxon>Eukaryota</taxon>
        <taxon>Fungi</taxon>
        <taxon>Dikarya</taxon>
        <taxon>Ascomycota</taxon>
        <taxon>Pezizomycotina</taxon>
        <taxon>Dothideomycetes</taxon>
        <taxon>Dothideomycetes incertae sedis</taxon>
        <taxon>Botryosphaeriales</taxon>
        <taxon>Botryosphaeriaceae</taxon>
        <taxon>Botryosphaeria</taxon>
    </lineage>
</organism>
<gene>
    <name evidence="6" type="ORF">GTA08_BOTSDO03452</name>
</gene>
<evidence type="ECO:0000313" key="6">
    <source>
        <dbReference type="EMBL" id="KAF4308648.1"/>
    </source>
</evidence>
<proteinExistence type="predicted"/>
<dbReference type="InterPro" id="IPR002523">
    <property type="entry name" value="MgTranspt_CorA/ZnTranspt_ZntB"/>
</dbReference>
<dbReference type="GO" id="GO:0016020">
    <property type="term" value="C:membrane"/>
    <property type="evidence" value="ECO:0007669"/>
    <property type="project" value="UniProtKB-SubCell"/>
</dbReference>
<dbReference type="OrthoDB" id="5428055at2759"/>
<evidence type="ECO:0000256" key="2">
    <source>
        <dbReference type="ARBA" id="ARBA00022692"/>
    </source>
</evidence>
<keyword evidence="2 5" id="KW-0812">Transmembrane</keyword>